<name>A0A2P6SDA6_ROSCH</name>
<sequence length="49" mass="5409">MCKEGACYGGFVVLPIEILPHIQEKPEDINANLKVLPRSFVISLQVEAV</sequence>
<keyword evidence="2" id="KW-1185">Reference proteome</keyword>
<evidence type="ECO:0000313" key="1">
    <source>
        <dbReference type="EMBL" id="PRQ56669.1"/>
    </source>
</evidence>
<evidence type="ECO:0000313" key="2">
    <source>
        <dbReference type="Proteomes" id="UP000238479"/>
    </source>
</evidence>
<protein>
    <submittedName>
        <fullName evidence="1">Uncharacterized protein</fullName>
    </submittedName>
</protein>
<comment type="caution">
    <text evidence="1">The sequence shown here is derived from an EMBL/GenBank/DDBJ whole genome shotgun (WGS) entry which is preliminary data.</text>
</comment>
<dbReference type="EMBL" id="PDCK01000039">
    <property type="protein sequence ID" value="PRQ56669.1"/>
    <property type="molecule type" value="Genomic_DNA"/>
</dbReference>
<dbReference type="Gramene" id="PRQ56669">
    <property type="protein sequence ID" value="PRQ56669"/>
    <property type="gene ID" value="RchiOBHm_Chr1g0339851"/>
</dbReference>
<accession>A0A2P6SDA6</accession>
<reference evidence="1 2" key="1">
    <citation type="journal article" date="2018" name="Nat. Genet.">
        <title>The Rosa genome provides new insights in the design of modern roses.</title>
        <authorList>
            <person name="Bendahmane M."/>
        </authorList>
    </citation>
    <scope>NUCLEOTIDE SEQUENCE [LARGE SCALE GENOMIC DNA]</scope>
    <source>
        <strain evidence="2">cv. Old Blush</strain>
    </source>
</reference>
<dbReference type="Proteomes" id="UP000238479">
    <property type="component" value="Chromosome 1"/>
</dbReference>
<dbReference type="AlphaFoldDB" id="A0A2P6SDA6"/>
<proteinExistence type="predicted"/>
<organism evidence="1 2">
    <name type="scientific">Rosa chinensis</name>
    <name type="common">China rose</name>
    <dbReference type="NCBI Taxonomy" id="74649"/>
    <lineage>
        <taxon>Eukaryota</taxon>
        <taxon>Viridiplantae</taxon>
        <taxon>Streptophyta</taxon>
        <taxon>Embryophyta</taxon>
        <taxon>Tracheophyta</taxon>
        <taxon>Spermatophyta</taxon>
        <taxon>Magnoliopsida</taxon>
        <taxon>eudicotyledons</taxon>
        <taxon>Gunneridae</taxon>
        <taxon>Pentapetalae</taxon>
        <taxon>rosids</taxon>
        <taxon>fabids</taxon>
        <taxon>Rosales</taxon>
        <taxon>Rosaceae</taxon>
        <taxon>Rosoideae</taxon>
        <taxon>Rosoideae incertae sedis</taxon>
        <taxon>Rosa</taxon>
    </lineage>
</organism>
<gene>
    <name evidence="1" type="ORF">RchiOBHm_Chr1g0339851</name>
</gene>